<name>A0A1C3WF99_9HYPH</name>
<dbReference type="Gene3D" id="3.30.428.10">
    <property type="entry name" value="HIT-like"/>
    <property type="match status" value="1"/>
</dbReference>
<dbReference type="PANTHER" id="PTHR42997">
    <property type="entry name" value="HIT FAMILY HYDROLASE"/>
    <property type="match status" value="1"/>
</dbReference>
<dbReference type="Proteomes" id="UP000186228">
    <property type="component" value="Unassembled WGS sequence"/>
</dbReference>
<dbReference type="InterPro" id="IPR011146">
    <property type="entry name" value="HIT-like"/>
</dbReference>
<evidence type="ECO:0000313" key="6">
    <source>
        <dbReference type="Proteomes" id="UP000186228"/>
    </source>
</evidence>
<dbReference type="InterPro" id="IPR052908">
    <property type="entry name" value="AP-4-A_phosphorylase"/>
</dbReference>
<evidence type="ECO:0000313" key="5">
    <source>
        <dbReference type="EMBL" id="SCB38585.1"/>
    </source>
</evidence>
<proteinExistence type="predicted"/>
<dbReference type="RefSeq" id="WP_143525586.1">
    <property type="nucleotide sequence ID" value="NZ_FMAC01000017.1"/>
</dbReference>
<organism evidence="5 6">
    <name type="scientific">Rhizobium hainanense</name>
    <dbReference type="NCBI Taxonomy" id="52131"/>
    <lineage>
        <taxon>Bacteria</taxon>
        <taxon>Pseudomonadati</taxon>
        <taxon>Pseudomonadota</taxon>
        <taxon>Alphaproteobacteria</taxon>
        <taxon>Hyphomicrobiales</taxon>
        <taxon>Rhizobiaceae</taxon>
        <taxon>Rhizobium/Agrobacterium group</taxon>
        <taxon>Rhizobium</taxon>
    </lineage>
</organism>
<evidence type="ECO:0000256" key="1">
    <source>
        <dbReference type="PIRSR" id="PIRSR601310-1"/>
    </source>
</evidence>
<dbReference type="SUPFAM" id="SSF54197">
    <property type="entry name" value="HIT-like"/>
    <property type="match status" value="1"/>
</dbReference>
<evidence type="ECO:0000256" key="3">
    <source>
        <dbReference type="PROSITE-ProRule" id="PRU00464"/>
    </source>
</evidence>
<dbReference type="EMBL" id="FMAC01000017">
    <property type="protein sequence ID" value="SCB38585.1"/>
    <property type="molecule type" value="Genomic_DNA"/>
</dbReference>
<evidence type="ECO:0000256" key="2">
    <source>
        <dbReference type="PIRSR" id="PIRSR601310-3"/>
    </source>
</evidence>
<dbReference type="Pfam" id="PF01230">
    <property type="entry name" value="HIT"/>
    <property type="match status" value="1"/>
</dbReference>
<protein>
    <submittedName>
        <fullName evidence="5">Diadenosine tetraphosphate (Ap4A) hydrolase</fullName>
    </submittedName>
</protein>
<dbReference type="PANTHER" id="PTHR42997:SF1">
    <property type="entry name" value="AP-4-A PHOSPHORYLASE"/>
    <property type="match status" value="1"/>
</dbReference>
<dbReference type="PROSITE" id="PS51084">
    <property type="entry name" value="HIT_2"/>
    <property type="match status" value="1"/>
</dbReference>
<evidence type="ECO:0000259" key="4">
    <source>
        <dbReference type="PROSITE" id="PS51084"/>
    </source>
</evidence>
<dbReference type="AlphaFoldDB" id="A0A1C3WF99"/>
<sequence length="117" mass="13041">MASENCIFCHMSELTILAENAVAFAIRDKFPVRPLHTLIIPKRHVTDIFETDTEEREAIHQLALRCREAIGSQDSSVSGFNFGSNIGHAAGQKIFHAHVHLIPRRLGEIELSAARPD</sequence>
<keyword evidence="6" id="KW-1185">Reference proteome</keyword>
<dbReference type="GO" id="GO:0016787">
    <property type="term" value="F:hydrolase activity"/>
    <property type="evidence" value="ECO:0007669"/>
    <property type="project" value="UniProtKB-KW"/>
</dbReference>
<feature type="active site" description="Tele-AMP-histidine intermediate" evidence="1">
    <location>
        <position position="98"/>
    </location>
</feature>
<dbReference type="OrthoDB" id="9784774at2"/>
<reference evidence="6" key="1">
    <citation type="submission" date="2016-08" db="EMBL/GenBank/DDBJ databases">
        <authorList>
            <person name="Varghese N."/>
            <person name="Submissions Spin"/>
        </authorList>
    </citation>
    <scope>NUCLEOTIDE SEQUENCE [LARGE SCALE GENOMIC DNA]</scope>
    <source>
        <strain evidence="6">CCBAU 57015</strain>
    </source>
</reference>
<feature type="short sequence motif" description="Histidine triad motif" evidence="2 3">
    <location>
        <begin position="96"/>
        <end position="100"/>
    </location>
</feature>
<accession>A0A1C3WF99</accession>
<gene>
    <name evidence="5" type="ORF">GA0061100_11747</name>
</gene>
<feature type="domain" description="HIT" evidence="4">
    <location>
        <begin position="4"/>
        <end position="111"/>
    </location>
</feature>
<dbReference type="InterPro" id="IPR001310">
    <property type="entry name" value="Histidine_triad_HIT"/>
</dbReference>
<dbReference type="InterPro" id="IPR036265">
    <property type="entry name" value="HIT-like_sf"/>
</dbReference>
<dbReference type="STRING" id="52131.GA0061100_11747"/>
<dbReference type="PRINTS" id="PR00332">
    <property type="entry name" value="HISTRIAD"/>
</dbReference>
<keyword evidence="5" id="KW-0378">Hydrolase</keyword>